<dbReference type="Gene3D" id="2.60.120.260">
    <property type="entry name" value="Galactose-binding domain-like"/>
    <property type="match status" value="2"/>
</dbReference>
<dbReference type="OMA" id="HERQYLH"/>
<dbReference type="InterPro" id="IPR048913">
    <property type="entry name" value="BetaGal_gal-bd"/>
</dbReference>
<dbReference type="PROSITE" id="PS00092">
    <property type="entry name" value="N6_MTASE"/>
    <property type="match status" value="1"/>
</dbReference>
<dbReference type="Proteomes" id="UP000009168">
    <property type="component" value="Unassembled WGS sequence"/>
</dbReference>
<evidence type="ECO:0000313" key="10">
    <source>
        <dbReference type="Proteomes" id="UP000009168"/>
    </source>
</evidence>
<dbReference type="AlphaFoldDB" id="Q237M6"/>
<comment type="similarity">
    <text evidence="1 5">Belongs to the glycosyl hydrolase 35 family.</text>
</comment>
<organism evidence="9 10">
    <name type="scientific">Tetrahymena thermophila (strain SB210)</name>
    <dbReference type="NCBI Taxonomy" id="312017"/>
    <lineage>
        <taxon>Eukaryota</taxon>
        <taxon>Sar</taxon>
        <taxon>Alveolata</taxon>
        <taxon>Ciliophora</taxon>
        <taxon>Intramacronucleata</taxon>
        <taxon>Oligohymenophorea</taxon>
        <taxon>Hymenostomatida</taxon>
        <taxon>Tetrahymenina</taxon>
        <taxon>Tetrahymenidae</taxon>
        <taxon>Tetrahymena</taxon>
    </lineage>
</organism>
<evidence type="ECO:0000256" key="3">
    <source>
        <dbReference type="ARBA" id="ARBA00023295"/>
    </source>
</evidence>
<dbReference type="Pfam" id="PF21317">
    <property type="entry name" value="BetaGal_ABD_1"/>
    <property type="match status" value="1"/>
</dbReference>
<dbReference type="InterPro" id="IPR002052">
    <property type="entry name" value="DNA_methylase_N6_adenine_CS"/>
</dbReference>
<dbReference type="HOGENOM" id="CLU_007853_7_2_1"/>
<dbReference type="OrthoDB" id="422052at2759"/>
<dbReference type="RefSeq" id="XP_001012960.1">
    <property type="nucleotide sequence ID" value="XM_001012960.1"/>
</dbReference>
<dbReference type="GO" id="GO:0004565">
    <property type="term" value="F:beta-galactosidase activity"/>
    <property type="evidence" value="ECO:0007669"/>
    <property type="project" value="InterPro"/>
</dbReference>
<accession>Q237M6</accession>
<dbReference type="PRINTS" id="PR00742">
    <property type="entry name" value="GLHYDRLASE35"/>
</dbReference>
<evidence type="ECO:0000313" key="9">
    <source>
        <dbReference type="EMBL" id="EAR92715.1"/>
    </source>
</evidence>
<dbReference type="SUPFAM" id="SSF49785">
    <property type="entry name" value="Galactose-binding domain-like"/>
    <property type="match status" value="1"/>
</dbReference>
<dbReference type="GeneID" id="7825157"/>
<dbReference type="InterPro" id="IPR001944">
    <property type="entry name" value="Glycoside_Hdrlase_35"/>
</dbReference>
<dbReference type="Pfam" id="PF01301">
    <property type="entry name" value="Glyco_hydro_35"/>
    <property type="match status" value="1"/>
</dbReference>
<dbReference type="InterPro" id="IPR031330">
    <property type="entry name" value="Gly_Hdrlase_35_cat"/>
</dbReference>
<dbReference type="eggNOG" id="KOG0496">
    <property type="taxonomic scope" value="Eukaryota"/>
</dbReference>
<dbReference type="GO" id="GO:0032259">
    <property type="term" value="P:methylation"/>
    <property type="evidence" value="ECO:0007669"/>
    <property type="project" value="InterPro"/>
</dbReference>
<dbReference type="GO" id="GO:0003676">
    <property type="term" value="F:nucleic acid binding"/>
    <property type="evidence" value="ECO:0007669"/>
    <property type="project" value="InterPro"/>
</dbReference>
<evidence type="ECO:0000259" key="7">
    <source>
        <dbReference type="Pfam" id="PF21317"/>
    </source>
</evidence>
<evidence type="ECO:0000256" key="2">
    <source>
        <dbReference type="ARBA" id="ARBA00022801"/>
    </source>
</evidence>
<dbReference type="InterPro" id="IPR008979">
    <property type="entry name" value="Galactose-bd-like_sf"/>
</dbReference>
<feature type="domain" description="Beta-galactosidase galactose-binding" evidence="8">
    <location>
        <begin position="555"/>
        <end position="611"/>
    </location>
</feature>
<dbReference type="EMBL" id="GG662743">
    <property type="protein sequence ID" value="EAR92715.1"/>
    <property type="molecule type" value="Genomic_DNA"/>
</dbReference>
<keyword evidence="10" id="KW-1185">Reference proteome</keyword>
<dbReference type="InParanoid" id="Q237M6"/>
<dbReference type="GO" id="GO:0008168">
    <property type="term" value="F:methyltransferase activity"/>
    <property type="evidence" value="ECO:0007669"/>
    <property type="project" value="InterPro"/>
</dbReference>
<keyword evidence="2 9" id="KW-0378">Hydrolase</keyword>
<feature type="domain" description="Glycoside hydrolase 35 catalytic" evidence="6">
    <location>
        <begin position="54"/>
        <end position="368"/>
    </location>
</feature>
<feature type="active site" description="Proton donor" evidence="4">
    <location>
        <position position="202"/>
    </location>
</feature>
<name>Q237M6_TETTS</name>
<evidence type="ECO:0000256" key="5">
    <source>
        <dbReference type="RuleBase" id="RU003679"/>
    </source>
</evidence>
<dbReference type="SUPFAM" id="SSF51445">
    <property type="entry name" value="(Trans)glycosidases"/>
    <property type="match status" value="1"/>
</dbReference>
<feature type="active site" description="Nucleophile" evidence="4">
    <location>
        <position position="276"/>
    </location>
</feature>
<dbReference type="InterPro" id="IPR026283">
    <property type="entry name" value="B-gal_1-like"/>
</dbReference>
<keyword evidence="3" id="KW-0326">Glycosidase</keyword>
<dbReference type="PIRSF" id="PIRSF006336">
    <property type="entry name" value="B-gal"/>
    <property type="match status" value="1"/>
</dbReference>
<evidence type="ECO:0000256" key="1">
    <source>
        <dbReference type="ARBA" id="ARBA00009809"/>
    </source>
</evidence>
<dbReference type="GO" id="GO:0005975">
    <property type="term" value="P:carbohydrate metabolic process"/>
    <property type="evidence" value="ECO:0007669"/>
    <property type="project" value="InterPro"/>
</dbReference>
<dbReference type="STRING" id="312017.Q237M6"/>
<evidence type="ECO:0000256" key="4">
    <source>
        <dbReference type="PIRSR" id="PIRSR006336-1"/>
    </source>
</evidence>
<sequence length="634" mass="71838">MNKVALIASFLAGLSILSISFVYLNQKDLKAEVIITNPPFNTTFPQTFELKDQQFVLNGQPLYVAAGEIHYSRVPSQYWRTRIQTIKALGLNTLSVYIMWNHHEVAPGVFDFSSPDRNLRNFLQIALEEQMYVLIRPGPYVCAEWDFGGQPFWLLKENVELRSTDPKYIQAITPYINRVAQEIQDYQITRNGTVLMVQIENEFGSYGSNNTYPLKLKQIWDDTKKIQVPYYTADGGSLIKTGHVPGAAFGLNPGTNEKDYLYAHSLEFNMPVMSSETYPGWLTHWAENWAGRDISSTVSEFENLVKNKHSFSMYMVFGGSNFGLTAGSNNDNSDTAFQPDITSYDYDAPINEQGAPTDKFYALREMFKSHFNWTIPNVPQIQNLTTVDQFTPQRLGSLRLLYNSLPKVTFQQAQSFEVLNQNQGIVVYTFQVPISNSPQNTNYTLSFDKIRDFAKVYVQVNNSTTYNGTINRMNQQNSFSFSYSGNATNATVTIFVEAFGHVNYGHTSFDNKGIIGNIYFQNKNISNISHTLIPLQNIPNIIPSPSAVDSQNSETFFKGTFKINGQIGDTYLNMSNYTKGYVWVNGFNLGRYWNIGPQQKLFCPATILKQNNEIVILDLIQNTAAPIKGELTLH</sequence>
<dbReference type="KEGG" id="tet:TTHERM_00321600"/>
<gene>
    <name evidence="9" type="ORF">TTHERM_00321600</name>
</gene>
<dbReference type="Gene3D" id="3.20.20.80">
    <property type="entry name" value="Glycosidases"/>
    <property type="match status" value="1"/>
</dbReference>
<reference evidence="10" key="1">
    <citation type="journal article" date="2006" name="PLoS Biol.">
        <title>Macronuclear genome sequence of the ciliate Tetrahymena thermophila, a model eukaryote.</title>
        <authorList>
            <person name="Eisen J.A."/>
            <person name="Coyne R.S."/>
            <person name="Wu M."/>
            <person name="Wu D."/>
            <person name="Thiagarajan M."/>
            <person name="Wortman J.R."/>
            <person name="Badger J.H."/>
            <person name="Ren Q."/>
            <person name="Amedeo P."/>
            <person name="Jones K.M."/>
            <person name="Tallon L.J."/>
            <person name="Delcher A.L."/>
            <person name="Salzberg S.L."/>
            <person name="Silva J.C."/>
            <person name="Haas B.J."/>
            <person name="Majoros W.H."/>
            <person name="Farzad M."/>
            <person name="Carlton J.M."/>
            <person name="Smith R.K. Jr."/>
            <person name="Garg J."/>
            <person name="Pearlman R.E."/>
            <person name="Karrer K.M."/>
            <person name="Sun L."/>
            <person name="Manning G."/>
            <person name="Elde N.C."/>
            <person name="Turkewitz A.P."/>
            <person name="Asai D.J."/>
            <person name="Wilkes D.E."/>
            <person name="Wang Y."/>
            <person name="Cai H."/>
            <person name="Collins K."/>
            <person name="Stewart B.A."/>
            <person name="Lee S.R."/>
            <person name="Wilamowska K."/>
            <person name="Weinberg Z."/>
            <person name="Ruzzo W.L."/>
            <person name="Wloga D."/>
            <person name="Gaertig J."/>
            <person name="Frankel J."/>
            <person name="Tsao C.-C."/>
            <person name="Gorovsky M.A."/>
            <person name="Keeling P.J."/>
            <person name="Waller R.F."/>
            <person name="Patron N.J."/>
            <person name="Cherry J.M."/>
            <person name="Stover N.A."/>
            <person name="Krieger C.J."/>
            <person name="del Toro C."/>
            <person name="Ryder H.F."/>
            <person name="Williamson S.C."/>
            <person name="Barbeau R.A."/>
            <person name="Hamilton E.P."/>
            <person name="Orias E."/>
        </authorList>
    </citation>
    <scope>NUCLEOTIDE SEQUENCE [LARGE SCALE GENOMIC DNA]</scope>
    <source>
        <strain evidence="10">SB210</strain>
    </source>
</reference>
<dbReference type="PANTHER" id="PTHR23421">
    <property type="entry name" value="BETA-GALACTOSIDASE RELATED"/>
    <property type="match status" value="1"/>
</dbReference>
<feature type="domain" description="Beta-galactosidase 1-like first all-beta" evidence="7">
    <location>
        <begin position="415"/>
        <end position="529"/>
    </location>
</feature>
<dbReference type="InterPro" id="IPR048912">
    <property type="entry name" value="BetaGal1-like_ABD1"/>
</dbReference>
<evidence type="ECO:0000259" key="6">
    <source>
        <dbReference type="Pfam" id="PF01301"/>
    </source>
</evidence>
<evidence type="ECO:0000259" key="8">
    <source>
        <dbReference type="Pfam" id="PF21467"/>
    </source>
</evidence>
<dbReference type="Pfam" id="PF21467">
    <property type="entry name" value="BetaGal_gal-bd"/>
    <property type="match status" value="1"/>
</dbReference>
<protein>
    <submittedName>
        <fullName evidence="9">Glycosyl hydrolase family 35 protein</fullName>
    </submittedName>
</protein>
<proteinExistence type="inferred from homology"/>
<dbReference type="InterPro" id="IPR017853">
    <property type="entry name" value="GH"/>
</dbReference>